<dbReference type="EMBL" id="CAFABG010000023">
    <property type="protein sequence ID" value="CAB4825166.1"/>
    <property type="molecule type" value="Genomic_DNA"/>
</dbReference>
<sequence length="234" mass="26657">MRKWISSRPLVGLIASLLNQYSVKFSNRKFFSQANEDETIYKYCPENFGRYMDIGSGRPVSGSNSYFFYRLGWRGILVDPLTRNQVLGKLIRPRDSVLKSLVGQPGKSTFFELYPYEYSTTSERIANELVSSGKATIIGKKTFTIVPMSDLVFPMTDLEPTFISIDVEGADFDVLTSNDWKICRPRVVCIESPVELSDLGSKINEYLEELNYKLVEQTSLSKIFVSNNYLDLVN</sequence>
<dbReference type="InterPro" id="IPR029063">
    <property type="entry name" value="SAM-dependent_MTases_sf"/>
</dbReference>
<dbReference type="Gene3D" id="3.40.50.150">
    <property type="entry name" value="Vaccinia Virus protein VP39"/>
    <property type="match status" value="1"/>
</dbReference>
<proteinExistence type="predicted"/>
<organism evidence="3">
    <name type="scientific">freshwater metagenome</name>
    <dbReference type="NCBI Taxonomy" id="449393"/>
    <lineage>
        <taxon>unclassified sequences</taxon>
        <taxon>metagenomes</taxon>
        <taxon>ecological metagenomes</taxon>
    </lineage>
</organism>
<protein>
    <submittedName>
        <fullName evidence="3">Unannotated protein</fullName>
    </submittedName>
</protein>
<evidence type="ECO:0000313" key="3">
    <source>
        <dbReference type="EMBL" id="CAB5239956.1"/>
    </source>
</evidence>
<dbReference type="Pfam" id="PF05050">
    <property type="entry name" value="Methyltransf_21"/>
    <property type="match status" value="1"/>
</dbReference>
<accession>A0A6J7XZJ7</accession>
<gene>
    <name evidence="2" type="ORF">UFOPK3181_00475</name>
    <name evidence="3" type="ORF">UFOPK3520_00450</name>
</gene>
<dbReference type="AlphaFoldDB" id="A0A6J7XZJ7"/>
<name>A0A6J7XZJ7_9ZZZZ</name>
<reference evidence="3" key="1">
    <citation type="submission" date="2020-05" db="EMBL/GenBank/DDBJ databases">
        <authorList>
            <person name="Chiriac C."/>
            <person name="Salcher M."/>
            <person name="Ghai R."/>
            <person name="Kavagutti S V."/>
        </authorList>
    </citation>
    <scope>NUCLEOTIDE SEQUENCE</scope>
</reference>
<dbReference type="SUPFAM" id="SSF53335">
    <property type="entry name" value="S-adenosyl-L-methionine-dependent methyltransferases"/>
    <property type="match status" value="1"/>
</dbReference>
<evidence type="ECO:0000259" key="1">
    <source>
        <dbReference type="Pfam" id="PF05050"/>
    </source>
</evidence>
<feature type="domain" description="Methyltransferase FkbM" evidence="1">
    <location>
        <begin position="53"/>
        <end position="214"/>
    </location>
</feature>
<evidence type="ECO:0000313" key="2">
    <source>
        <dbReference type="EMBL" id="CAB4825166.1"/>
    </source>
</evidence>
<dbReference type="EMBL" id="CAFBSF010000020">
    <property type="protein sequence ID" value="CAB5239956.1"/>
    <property type="molecule type" value="Genomic_DNA"/>
</dbReference>
<dbReference type="InterPro" id="IPR006342">
    <property type="entry name" value="FkbM_mtfrase"/>
</dbReference>